<feature type="transmembrane region" description="Helical" evidence="6">
    <location>
        <begin position="475"/>
        <end position="497"/>
    </location>
</feature>
<dbReference type="InterPro" id="IPR020846">
    <property type="entry name" value="MFS_dom"/>
</dbReference>
<organism evidence="8 9">
    <name type="scientific">Lasiodiplodia theobromae</name>
    <dbReference type="NCBI Taxonomy" id="45133"/>
    <lineage>
        <taxon>Eukaryota</taxon>
        <taxon>Fungi</taxon>
        <taxon>Dikarya</taxon>
        <taxon>Ascomycota</taxon>
        <taxon>Pezizomycotina</taxon>
        <taxon>Dothideomycetes</taxon>
        <taxon>Dothideomycetes incertae sedis</taxon>
        <taxon>Botryosphaeriales</taxon>
        <taxon>Botryosphaeriaceae</taxon>
        <taxon>Lasiodiplodia</taxon>
    </lineage>
</organism>
<dbReference type="Gene3D" id="1.20.1250.20">
    <property type="entry name" value="MFS general substrate transporter like domains"/>
    <property type="match status" value="1"/>
</dbReference>
<dbReference type="PANTHER" id="PTHR23502">
    <property type="entry name" value="MAJOR FACILITATOR SUPERFAMILY"/>
    <property type="match status" value="1"/>
</dbReference>
<feature type="transmembrane region" description="Helical" evidence="6">
    <location>
        <begin position="362"/>
        <end position="383"/>
    </location>
</feature>
<dbReference type="PROSITE" id="PS50850">
    <property type="entry name" value="MFS"/>
    <property type="match status" value="1"/>
</dbReference>
<dbReference type="GO" id="GO:0022857">
    <property type="term" value="F:transmembrane transporter activity"/>
    <property type="evidence" value="ECO:0007669"/>
    <property type="project" value="InterPro"/>
</dbReference>
<evidence type="ECO:0000313" key="9">
    <source>
        <dbReference type="Proteomes" id="UP000627934"/>
    </source>
</evidence>
<feature type="transmembrane region" description="Helical" evidence="6">
    <location>
        <begin position="285"/>
        <end position="304"/>
    </location>
</feature>
<keyword evidence="3 6" id="KW-1133">Transmembrane helix</keyword>
<evidence type="ECO:0000256" key="2">
    <source>
        <dbReference type="ARBA" id="ARBA00022692"/>
    </source>
</evidence>
<comment type="subcellular location">
    <subcellularLocation>
        <location evidence="1">Membrane</location>
        <topology evidence="1">Multi-pass membrane protein</topology>
    </subcellularLocation>
</comment>
<dbReference type="PANTHER" id="PTHR23502:SF36">
    <property type="entry name" value="MEMBRANE TRANSPORTER"/>
    <property type="match status" value="1"/>
</dbReference>
<dbReference type="EMBL" id="MDYX01000037">
    <property type="protein sequence ID" value="KAF9629969.1"/>
    <property type="molecule type" value="Genomic_DNA"/>
</dbReference>
<feature type="transmembrane region" description="Helical" evidence="6">
    <location>
        <begin position="88"/>
        <end position="108"/>
    </location>
</feature>
<evidence type="ECO:0000256" key="5">
    <source>
        <dbReference type="SAM" id="MobiDB-lite"/>
    </source>
</evidence>
<evidence type="ECO:0000313" key="8">
    <source>
        <dbReference type="EMBL" id="KAF9629969.1"/>
    </source>
</evidence>
<dbReference type="Pfam" id="PF07690">
    <property type="entry name" value="MFS_1"/>
    <property type="match status" value="1"/>
</dbReference>
<feature type="transmembrane region" description="Helical" evidence="6">
    <location>
        <begin position="146"/>
        <end position="168"/>
    </location>
</feature>
<feature type="region of interest" description="Disordered" evidence="5">
    <location>
        <begin position="1"/>
        <end position="20"/>
    </location>
</feature>
<feature type="transmembrane region" description="Helical" evidence="6">
    <location>
        <begin position="120"/>
        <end position="139"/>
    </location>
</feature>
<dbReference type="GO" id="GO:0005886">
    <property type="term" value="C:plasma membrane"/>
    <property type="evidence" value="ECO:0007669"/>
    <property type="project" value="TreeGrafter"/>
</dbReference>
<dbReference type="InterPro" id="IPR036259">
    <property type="entry name" value="MFS_trans_sf"/>
</dbReference>
<evidence type="ECO:0000259" key="7">
    <source>
        <dbReference type="PROSITE" id="PS50850"/>
    </source>
</evidence>
<gene>
    <name evidence="8" type="ORF">BFW01_g150</name>
</gene>
<dbReference type="Proteomes" id="UP000627934">
    <property type="component" value="Unassembled WGS sequence"/>
</dbReference>
<evidence type="ECO:0000256" key="1">
    <source>
        <dbReference type="ARBA" id="ARBA00004141"/>
    </source>
</evidence>
<feature type="transmembrane region" description="Helical" evidence="6">
    <location>
        <begin position="53"/>
        <end position="76"/>
    </location>
</feature>
<dbReference type="CDD" id="cd17323">
    <property type="entry name" value="MFS_Tpo1_MDR_like"/>
    <property type="match status" value="1"/>
</dbReference>
<reference evidence="8" key="2">
    <citation type="journal article" date="2018" name="DNA Res.">
        <title>Comparative genome and transcriptome analyses reveal adaptations to opportunistic infections in woody plant degrading pathogens of Botryosphaeriaceae.</title>
        <authorList>
            <person name="Yan J.Y."/>
            <person name="Zhao W.S."/>
            <person name="Chen Z."/>
            <person name="Xing Q.K."/>
            <person name="Zhang W."/>
            <person name="Chethana K.W.T."/>
            <person name="Xue M.F."/>
            <person name="Xu J.P."/>
            <person name="Phillips A.J.L."/>
            <person name="Wang Y."/>
            <person name="Liu J.H."/>
            <person name="Liu M."/>
            <person name="Zhou Y."/>
            <person name="Jayawardena R.S."/>
            <person name="Manawasinghe I.S."/>
            <person name="Huang J.B."/>
            <person name="Qiao G.H."/>
            <person name="Fu C.Y."/>
            <person name="Guo F.F."/>
            <person name="Dissanayake A.J."/>
            <person name="Peng Y.L."/>
            <person name="Hyde K.D."/>
            <person name="Li X.H."/>
        </authorList>
    </citation>
    <scope>NUCLEOTIDE SEQUENCE</scope>
    <source>
        <strain evidence="8">CSS-01s</strain>
    </source>
</reference>
<protein>
    <submittedName>
        <fullName evidence="8">Vitamin b6 transporter bsu1 protein</fullName>
    </submittedName>
</protein>
<name>A0A8H7IQ53_9PEZI</name>
<comment type="caution">
    <text evidence="8">The sequence shown here is derived from an EMBL/GenBank/DDBJ whole genome shotgun (WGS) entry which is preliminary data.</text>
</comment>
<evidence type="ECO:0000256" key="6">
    <source>
        <dbReference type="SAM" id="Phobius"/>
    </source>
</evidence>
<evidence type="ECO:0000256" key="4">
    <source>
        <dbReference type="ARBA" id="ARBA00023136"/>
    </source>
</evidence>
<feature type="compositionally biased region" description="Basic and acidic residues" evidence="5">
    <location>
        <begin position="8"/>
        <end position="20"/>
    </location>
</feature>
<feature type="domain" description="Major facilitator superfamily (MFS) profile" evidence="7">
    <location>
        <begin position="55"/>
        <end position="504"/>
    </location>
</feature>
<sequence>MATTPPKTAEEKDLSAGDMEGHARHASAALHALDLVKKHDQHHPVHWPTWKKWAITTVYCLLQTFVTLTSTSYVSAETAIQEKFGGSTQVVTLGQSMFIVGNAVGPAFLGPLSDIGGRKWVYVISILVYAILNIGTALARNLPMLIIFQFLCGAAGSTALSNVAGTIADLFADADNAAQPMGLFVASANIGPSLGSPVGEWIAFLNPNMGWRWIFWINVIIGGAFSAIMCFVPETLPRVVIARAVKNAEAADPDEVAVAQTKVNVFQEIRFIFTMAIRIMVLEPIVTFLAIYNGFAYGLLFLYLDGVFDVFVVNNELSYIGADLTYLNFVVGVTLMFLFLPVQTWFYKRDRESRGGTGRPEARFLVSLVTVWGFPISLFWFAFTSDGNTSFWSPVIAGAVLGFADPLLYLGMLNYITGKLEDAKFAEKNTTYKAADSYPNVAASAIAAFLIPSFTLAAAFAHIGLIMFENLGTTWAMACLAFISLGIVALVYLLYFFGPWLRRKSKLAKSF</sequence>
<proteinExistence type="predicted"/>
<evidence type="ECO:0000256" key="3">
    <source>
        <dbReference type="ARBA" id="ARBA00022989"/>
    </source>
</evidence>
<feature type="transmembrane region" description="Helical" evidence="6">
    <location>
        <begin position="438"/>
        <end position="463"/>
    </location>
</feature>
<accession>A0A8H7IQ53</accession>
<dbReference type="AlphaFoldDB" id="A0A8H7IQ53"/>
<dbReference type="InterPro" id="IPR011701">
    <property type="entry name" value="MFS"/>
</dbReference>
<feature type="transmembrane region" description="Helical" evidence="6">
    <location>
        <begin position="395"/>
        <end position="417"/>
    </location>
</feature>
<feature type="transmembrane region" description="Helical" evidence="6">
    <location>
        <begin position="324"/>
        <end position="342"/>
    </location>
</feature>
<keyword evidence="4 6" id="KW-0472">Membrane</keyword>
<keyword evidence="2 6" id="KW-0812">Transmembrane</keyword>
<reference evidence="8" key="1">
    <citation type="submission" date="2016-08" db="EMBL/GenBank/DDBJ databases">
        <authorList>
            <person name="Yan J."/>
        </authorList>
    </citation>
    <scope>NUCLEOTIDE SEQUENCE</scope>
    <source>
        <strain evidence="8">CSS-01s</strain>
    </source>
</reference>
<dbReference type="SUPFAM" id="SSF103473">
    <property type="entry name" value="MFS general substrate transporter"/>
    <property type="match status" value="1"/>
</dbReference>
<feature type="transmembrane region" description="Helical" evidence="6">
    <location>
        <begin position="213"/>
        <end position="233"/>
    </location>
</feature>